<keyword evidence="2" id="KW-0732">Signal</keyword>
<comment type="caution">
    <text evidence="3">The sequence shown here is derived from an EMBL/GenBank/DDBJ whole genome shotgun (WGS) entry which is preliminary data.</text>
</comment>
<evidence type="ECO:0000313" key="4">
    <source>
        <dbReference type="Proteomes" id="UP001211907"/>
    </source>
</evidence>
<sequence>MFPKQAFLRVAIIVASLLLLHLVVNGGARRSLNSGISKGGVDGDSSSGNSDGGVGGVGGGSGSGGGNDKSKKKNKATNKSKSNKNGDYPTSTLRAIPHISFQVDTVSGETADERTLYIEPASSDDDEEEDNNYGTNSDGNSTGDSKSGKNGGGSGNAINKNKNKNKKTKETTKSSWQIGASFPPMYNASHSVPPLTPTTPRHSLSFIDFAFGMATTAERALPNMDIWTGWLKTDNGASVSPPVIISYDQKNRWNSKEKTSRSKVLDIARRNNLDIRFQPTTIKRYEQRILFLIREMWLVATSNTRWFVVQDDDTIWLTQEALVDTISKYDDPMKYDIVIGAESEANMAHHGHIAYGGGGIIMSRYLVERLNAEGVLEGCYEKFKSEFGGDGIISFCIADVTSSTIDEIITYDDSLHQMDFGGTASFFFEAGPRITSLHHWNTWYTLFPEHFYSLDVGGDQKSNNTISVDSALLLTHVAKLLGFENFSRRFVLESGRVVVHLGYSVVFYKNPMTPREMDEDTKWKYYNTISFNYVEGVDKVSYFLIRAVQEESGTVMTYRNVDGVILNVVWSDPSK</sequence>
<keyword evidence="4" id="KW-1185">Reference proteome</keyword>
<evidence type="ECO:0000256" key="2">
    <source>
        <dbReference type="SAM" id="SignalP"/>
    </source>
</evidence>
<reference evidence="3" key="1">
    <citation type="submission" date="2020-05" db="EMBL/GenBank/DDBJ databases">
        <title>Phylogenomic resolution of chytrid fungi.</title>
        <authorList>
            <person name="Stajich J.E."/>
            <person name="Amses K."/>
            <person name="Simmons R."/>
            <person name="Seto K."/>
            <person name="Myers J."/>
            <person name="Bonds A."/>
            <person name="Quandt C.A."/>
            <person name="Barry K."/>
            <person name="Liu P."/>
            <person name="Grigoriev I."/>
            <person name="Longcore J.E."/>
            <person name="James T.Y."/>
        </authorList>
    </citation>
    <scope>NUCLEOTIDE SEQUENCE</scope>
    <source>
        <strain evidence="3">JEL0513</strain>
    </source>
</reference>
<name>A0AAD5X785_9FUNG</name>
<dbReference type="PANTHER" id="PTHR10811">
    <property type="entry name" value="FRINGE-RELATED"/>
    <property type="match status" value="1"/>
</dbReference>
<feature type="compositionally biased region" description="Gly residues" evidence="1">
    <location>
        <begin position="50"/>
        <end position="67"/>
    </location>
</feature>
<dbReference type="AlphaFoldDB" id="A0AAD5X785"/>
<dbReference type="Gene3D" id="3.90.550.50">
    <property type="match status" value="1"/>
</dbReference>
<feature type="compositionally biased region" description="Basic residues" evidence="1">
    <location>
        <begin position="70"/>
        <end position="82"/>
    </location>
</feature>
<organism evidence="3 4">
    <name type="scientific">Physocladia obscura</name>
    <dbReference type="NCBI Taxonomy" id="109957"/>
    <lineage>
        <taxon>Eukaryota</taxon>
        <taxon>Fungi</taxon>
        <taxon>Fungi incertae sedis</taxon>
        <taxon>Chytridiomycota</taxon>
        <taxon>Chytridiomycota incertae sedis</taxon>
        <taxon>Chytridiomycetes</taxon>
        <taxon>Chytridiales</taxon>
        <taxon>Chytriomycetaceae</taxon>
        <taxon>Physocladia</taxon>
    </lineage>
</organism>
<dbReference type="Pfam" id="PF04646">
    <property type="entry name" value="DUF604"/>
    <property type="match status" value="1"/>
</dbReference>
<accession>A0AAD5X785</accession>
<evidence type="ECO:0000256" key="1">
    <source>
        <dbReference type="SAM" id="MobiDB-lite"/>
    </source>
</evidence>
<gene>
    <name evidence="3" type="ORF">HK100_006914</name>
</gene>
<proteinExistence type="predicted"/>
<dbReference type="Proteomes" id="UP001211907">
    <property type="component" value="Unassembled WGS sequence"/>
</dbReference>
<feature type="signal peptide" evidence="2">
    <location>
        <begin position="1"/>
        <end position="28"/>
    </location>
</feature>
<feature type="region of interest" description="Disordered" evidence="1">
    <location>
        <begin position="119"/>
        <end position="174"/>
    </location>
</feature>
<dbReference type="InterPro" id="IPR006740">
    <property type="entry name" value="DUF604"/>
</dbReference>
<feature type="region of interest" description="Disordered" evidence="1">
    <location>
        <begin position="33"/>
        <end position="93"/>
    </location>
</feature>
<feature type="compositionally biased region" description="Low complexity" evidence="1">
    <location>
        <begin position="136"/>
        <end position="145"/>
    </location>
</feature>
<feature type="chain" id="PRO_5041950093" description="Glycosyltransferase family 31 protein" evidence="2">
    <location>
        <begin position="29"/>
        <end position="575"/>
    </location>
</feature>
<evidence type="ECO:0000313" key="3">
    <source>
        <dbReference type="EMBL" id="KAJ3092561.1"/>
    </source>
</evidence>
<evidence type="ECO:0008006" key="5">
    <source>
        <dbReference type="Google" id="ProtNLM"/>
    </source>
</evidence>
<protein>
    <recommendedName>
        <fullName evidence="5">Glycosyltransferase family 31 protein</fullName>
    </recommendedName>
</protein>
<dbReference type="EMBL" id="JADGJH010003223">
    <property type="protein sequence ID" value="KAJ3092561.1"/>
    <property type="molecule type" value="Genomic_DNA"/>
</dbReference>
<feature type="compositionally biased region" description="Acidic residues" evidence="1">
    <location>
        <begin position="122"/>
        <end position="131"/>
    </location>
</feature>